<comment type="similarity">
    <text evidence="2">Belongs to the TonB family.</text>
</comment>
<evidence type="ECO:0000256" key="3">
    <source>
        <dbReference type="ARBA" id="ARBA00022448"/>
    </source>
</evidence>
<dbReference type="PANTHER" id="PTHR33446">
    <property type="entry name" value="PROTEIN TONB-RELATED"/>
    <property type="match status" value="1"/>
</dbReference>
<dbReference type="Gene3D" id="3.30.1150.10">
    <property type="match status" value="1"/>
</dbReference>
<dbReference type="PANTHER" id="PTHR33446:SF11">
    <property type="entry name" value="TONB3"/>
    <property type="match status" value="1"/>
</dbReference>
<evidence type="ECO:0000256" key="11">
    <source>
        <dbReference type="SAM" id="Phobius"/>
    </source>
</evidence>
<dbReference type="InterPro" id="IPR037682">
    <property type="entry name" value="TonB_C"/>
</dbReference>
<dbReference type="NCBIfam" id="TIGR01352">
    <property type="entry name" value="tonB_Cterm"/>
    <property type="match status" value="1"/>
</dbReference>
<name>A0A1P8UDY5_9GAMM</name>
<evidence type="ECO:0000256" key="2">
    <source>
        <dbReference type="ARBA" id="ARBA00006555"/>
    </source>
</evidence>
<keyword evidence="5" id="KW-0997">Cell inner membrane</keyword>
<keyword evidence="14" id="KW-1185">Reference proteome</keyword>
<evidence type="ECO:0000313" key="14">
    <source>
        <dbReference type="Proteomes" id="UP000243807"/>
    </source>
</evidence>
<evidence type="ECO:0000313" key="13">
    <source>
        <dbReference type="EMBL" id="APZ41974.1"/>
    </source>
</evidence>
<dbReference type="EMBL" id="CP019434">
    <property type="protein sequence ID" value="APZ41974.1"/>
    <property type="molecule type" value="Genomic_DNA"/>
</dbReference>
<organism evidence="13 14">
    <name type="scientific">Acidihalobacter ferrooxydans</name>
    <dbReference type="NCBI Taxonomy" id="1765967"/>
    <lineage>
        <taxon>Bacteria</taxon>
        <taxon>Pseudomonadati</taxon>
        <taxon>Pseudomonadota</taxon>
        <taxon>Gammaproteobacteria</taxon>
        <taxon>Chromatiales</taxon>
        <taxon>Ectothiorhodospiraceae</taxon>
        <taxon>Acidihalobacter</taxon>
    </lineage>
</organism>
<keyword evidence="4" id="KW-1003">Cell membrane</keyword>
<proteinExistence type="inferred from homology"/>
<evidence type="ECO:0000256" key="1">
    <source>
        <dbReference type="ARBA" id="ARBA00004383"/>
    </source>
</evidence>
<dbReference type="GO" id="GO:0055085">
    <property type="term" value="P:transmembrane transport"/>
    <property type="evidence" value="ECO:0007669"/>
    <property type="project" value="InterPro"/>
</dbReference>
<evidence type="ECO:0000256" key="10">
    <source>
        <dbReference type="SAM" id="MobiDB-lite"/>
    </source>
</evidence>
<keyword evidence="7" id="KW-0653">Protein transport</keyword>
<evidence type="ECO:0000256" key="7">
    <source>
        <dbReference type="ARBA" id="ARBA00022927"/>
    </source>
</evidence>
<dbReference type="Proteomes" id="UP000243807">
    <property type="component" value="Chromosome"/>
</dbReference>
<sequence>MDSARPTITSRDRLGMTLFVALVAHGILILGLSFKAFSDRPRPAPPKLNVTLVQTSSAEAPKVADYLAQTNQKASGTTDKNGHPGKPFIALNPMPSQDAAPLDLQAANAPAQTTRDKSKTLTQRNSPYALPRHAPKPTPPNPNAPTNAHTIKLNLEQARLTAEIRKAVHDYNKMPRRLFLDTVNAKSSVEAAYLARWVHRVERIGNLNYPDAAIRRHLHGRLILNVLLDPNGRVVSTQIAKSSGSVILDQAAKRIVELASPFAPFPASVRKHYDQLMITRTWIFGPNNTLRTR</sequence>
<evidence type="ECO:0000256" key="6">
    <source>
        <dbReference type="ARBA" id="ARBA00022692"/>
    </source>
</evidence>
<dbReference type="STRING" id="1765967.BW247_01740"/>
<keyword evidence="8 11" id="KW-1133">Transmembrane helix</keyword>
<evidence type="ECO:0000256" key="9">
    <source>
        <dbReference type="ARBA" id="ARBA00023136"/>
    </source>
</evidence>
<keyword evidence="9 11" id="KW-0472">Membrane</keyword>
<keyword evidence="6 11" id="KW-0812">Transmembrane</keyword>
<dbReference type="KEGG" id="afy:BW247_01740"/>
<evidence type="ECO:0000259" key="12">
    <source>
        <dbReference type="PROSITE" id="PS52015"/>
    </source>
</evidence>
<dbReference type="InterPro" id="IPR006260">
    <property type="entry name" value="TonB/TolA_C"/>
</dbReference>
<dbReference type="PROSITE" id="PS52015">
    <property type="entry name" value="TONB_CTD"/>
    <property type="match status" value="1"/>
</dbReference>
<accession>A0A1P8UDY5</accession>
<dbReference type="SUPFAM" id="SSF74653">
    <property type="entry name" value="TolA/TonB C-terminal domain"/>
    <property type="match status" value="1"/>
</dbReference>
<dbReference type="AlphaFoldDB" id="A0A1P8UDY5"/>
<dbReference type="GO" id="GO:0031992">
    <property type="term" value="F:energy transducer activity"/>
    <property type="evidence" value="ECO:0007669"/>
    <property type="project" value="TreeGrafter"/>
</dbReference>
<comment type="subcellular location">
    <subcellularLocation>
        <location evidence="1">Cell inner membrane</location>
        <topology evidence="1">Single-pass membrane protein</topology>
        <orientation evidence="1">Periplasmic side</orientation>
    </subcellularLocation>
</comment>
<feature type="domain" description="TonB C-terminal" evidence="12">
    <location>
        <begin position="194"/>
        <end position="293"/>
    </location>
</feature>
<feature type="region of interest" description="Disordered" evidence="10">
    <location>
        <begin position="72"/>
        <end position="145"/>
    </location>
</feature>
<dbReference type="GO" id="GO:0098797">
    <property type="term" value="C:plasma membrane protein complex"/>
    <property type="evidence" value="ECO:0007669"/>
    <property type="project" value="TreeGrafter"/>
</dbReference>
<feature type="transmembrane region" description="Helical" evidence="11">
    <location>
        <begin position="14"/>
        <end position="34"/>
    </location>
</feature>
<dbReference type="Pfam" id="PF03544">
    <property type="entry name" value="TonB_C"/>
    <property type="match status" value="1"/>
</dbReference>
<protein>
    <recommendedName>
        <fullName evidence="12">TonB C-terminal domain-containing protein</fullName>
    </recommendedName>
</protein>
<evidence type="ECO:0000256" key="8">
    <source>
        <dbReference type="ARBA" id="ARBA00022989"/>
    </source>
</evidence>
<dbReference type="InterPro" id="IPR051045">
    <property type="entry name" value="TonB-dependent_transducer"/>
</dbReference>
<keyword evidence="3" id="KW-0813">Transport</keyword>
<dbReference type="GO" id="GO:0015031">
    <property type="term" value="P:protein transport"/>
    <property type="evidence" value="ECO:0007669"/>
    <property type="project" value="UniProtKB-KW"/>
</dbReference>
<reference evidence="13 14" key="1">
    <citation type="submission" date="2017-01" db="EMBL/GenBank/DDBJ databases">
        <title>Draft sequence of Acidihalobacter ferrooxidans strain DSM 14175 (strain V8).</title>
        <authorList>
            <person name="Khaleque H.N."/>
            <person name="Ramsay J.P."/>
            <person name="Murphy R.J.T."/>
            <person name="Kaksonen A.H."/>
            <person name="Boxall N.J."/>
            <person name="Watkin E.L.J."/>
        </authorList>
    </citation>
    <scope>NUCLEOTIDE SEQUENCE [LARGE SCALE GENOMIC DNA]</scope>
    <source>
        <strain evidence="13 14">V8</strain>
    </source>
</reference>
<gene>
    <name evidence="13" type="ORF">BW247_01740</name>
</gene>
<evidence type="ECO:0000256" key="5">
    <source>
        <dbReference type="ARBA" id="ARBA00022519"/>
    </source>
</evidence>
<evidence type="ECO:0000256" key="4">
    <source>
        <dbReference type="ARBA" id="ARBA00022475"/>
    </source>
</evidence>